<evidence type="ECO:0000256" key="5">
    <source>
        <dbReference type="SAM" id="MobiDB-lite"/>
    </source>
</evidence>
<dbReference type="EMBL" id="JWZX01001349">
    <property type="protein sequence ID" value="KOO34022.1"/>
    <property type="molecule type" value="Genomic_DNA"/>
</dbReference>
<sequence length="784" mass="89442">MKSKRLLDISIYSSFEHLEQMAGNTAKWRDVIVARARSIGIEVVIDISRDEDEVLLKLSAPDKLLEKTAEQLTMEKRLKPDAQGRLQGYTDFSVTEKERFEPYSSTSFFSSLERIRLLQALIELPRYEGGCGLNLEDLLETKVLTQIVPVHEIEGSLEELERIWVKAPFTLRVAQPLDKIRDYYGERIAIYYAFVEELTNALAYPAVVGVLLFIVSLVWFEGSNDNPFTPFYSFQILVWITYFCKMWRRTEAVHAVHWNVSDFRETERPRHEFDGDMERGFYSDEGYWVAVDDNEPHAEKVPLMKKFLHTERRSREITSYLLVMPFLLAVIVATGGILAYKSSVMVSFYVLFASDDSELTVPSYGVTLGSVVGGALNGMFISVTNMLYARLAEHLTEWENHRTQSGFDDALIVKTMFFQFINSYMALYYIAFVKANEIDLLSWATGIPEYCHDKRHFDAGEEQIEAQHGGLNPYCMNELSLYMTSVVISASVVGKVLEFITPWMSARLRQADEEYAMYTKRVEQESGDEMYTKSVQTTCGRLLFIGRFFLGVSTVQQASAHADSTGAQMTEYELPKMTYYEGQAKLEPFEGIFSEYSNILLQLGYVVLFAPAFPLASALLWLSFYFELRTDAYKMVCNTRRPAYMGAEDIGAWQTVLRMLAALGVLTNLGLAGITDTTLKRILPFHFLGLIEVNESNKVLFLVVLEHLLLLTQYCVLTIIPDVPEDIAIESARQKKFAKLPDEKQPPLEEEWDDDALIKQHDPEAPPRNARFAPTTAVRSRGLF</sequence>
<feature type="region of interest" description="Disordered" evidence="5">
    <location>
        <begin position="760"/>
        <end position="784"/>
    </location>
</feature>
<dbReference type="OrthoDB" id="18915at2759"/>
<evidence type="ECO:0000259" key="7">
    <source>
        <dbReference type="Pfam" id="PF04547"/>
    </source>
</evidence>
<dbReference type="PANTHER" id="PTHR12308">
    <property type="entry name" value="ANOCTAMIN"/>
    <property type="match status" value="1"/>
</dbReference>
<accession>A0A0M0K613</accession>
<keyword evidence="2 6" id="KW-0812">Transmembrane</keyword>
<evidence type="ECO:0000313" key="9">
    <source>
        <dbReference type="Proteomes" id="UP000037460"/>
    </source>
</evidence>
<dbReference type="Pfam" id="PF04547">
    <property type="entry name" value="Anoctamin"/>
    <property type="match status" value="1"/>
</dbReference>
<dbReference type="InterPro" id="IPR007632">
    <property type="entry name" value="Anoctamin"/>
</dbReference>
<gene>
    <name evidence="8" type="ORF">Ctob_009937</name>
</gene>
<proteinExistence type="predicted"/>
<feature type="transmembrane region" description="Helical" evidence="6">
    <location>
        <begin position="659"/>
        <end position="679"/>
    </location>
</feature>
<dbReference type="AlphaFoldDB" id="A0A0M0K613"/>
<keyword evidence="9" id="KW-1185">Reference proteome</keyword>
<feature type="transmembrane region" description="Helical" evidence="6">
    <location>
        <begin position="410"/>
        <end position="431"/>
    </location>
</feature>
<comment type="subcellular location">
    <subcellularLocation>
        <location evidence="1">Membrane</location>
        <topology evidence="1">Multi-pass membrane protein</topology>
    </subcellularLocation>
</comment>
<keyword evidence="4 6" id="KW-0472">Membrane</keyword>
<feature type="transmembrane region" description="Helical" evidence="6">
    <location>
        <begin position="201"/>
        <end position="220"/>
    </location>
</feature>
<evidence type="ECO:0000313" key="8">
    <source>
        <dbReference type="EMBL" id="KOO34022.1"/>
    </source>
</evidence>
<reference evidence="9" key="1">
    <citation type="journal article" date="2015" name="PLoS Genet.">
        <title>Genome Sequence and Transcriptome Analyses of Chrysochromulina tobin: Metabolic Tools for Enhanced Algal Fitness in the Prominent Order Prymnesiales (Haptophyceae).</title>
        <authorList>
            <person name="Hovde B.T."/>
            <person name="Deodato C.R."/>
            <person name="Hunsperger H.M."/>
            <person name="Ryken S.A."/>
            <person name="Yost W."/>
            <person name="Jha R.K."/>
            <person name="Patterson J."/>
            <person name="Monnat R.J. Jr."/>
            <person name="Barlow S.B."/>
            <person name="Starkenburg S.R."/>
            <person name="Cattolico R.A."/>
        </authorList>
    </citation>
    <scope>NUCLEOTIDE SEQUENCE</scope>
    <source>
        <strain evidence="9">CCMP291</strain>
    </source>
</reference>
<keyword evidence="3 6" id="KW-1133">Transmembrane helix</keyword>
<feature type="domain" description="Anoctamin transmembrane" evidence="7">
    <location>
        <begin position="180"/>
        <end position="734"/>
    </location>
</feature>
<organism evidence="8 9">
    <name type="scientific">Chrysochromulina tobinii</name>
    <dbReference type="NCBI Taxonomy" id="1460289"/>
    <lineage>
        <taxon>Eukaryota</taxon>
        <taxon>Haptista</taxon>
        <taxon>Haptophyta</taxon>
        <taxon>Prymnesiophyceae</taxon>
        <taxon>Prymnesiales</taxon>
        <taxon>Chrysochromulinaceae</taxon>
        <taxon>Chrysochromulina</taxon>
    </lineage>
</organism>
<dbReference type="GO" id="GO:0016020">
    <property type="term" value="C:membrane"/>
    <property type="evidence" value="ECO:0007669"/>
    <property type="project" value="UniProtKB-SubCell"/>
</dbReference>
<dbReference type="InterPro" id="IPR049452">
    <property type="entry name" value="Anoctamin_TM"/>
</dbReference>
<dbReference type="GO" id="GO:0005254">
    <property type="term" value="F:chloride channel activity"/>
    <property type="evidence" value="ECO:0007669"/>
    <property type="project" value="TreeGrafter"/>
</dbReference>
<name>A0A0M0K613_9EUKA</name>
<feature type="transmembrane region" description="Helical" evidence="6">
    <location>
        <begin position="226"/>
        <end position="244"/>
    </location>
</feature>
<comment type="caution">
    <text evidence="8">The sequence shown here is derived from an EMBL/GenBank/DDBJ whole genome shotgun (WGS) entry which is preliminary data.</text>
</comment>
<feature type="transmembrane region" description="Helical" evidence="6">
    <location>
        <begin position="479"/>
        <end position="500"/>
    </location>
</feature>
<evidence type="ECO:0000256" key="6">
    <source>
        <dbReference type="SAM" id="Phobius"/>
    </source>
</evidence>
<evidence type="ECO:0000256" key="3">
    <source>
        <dbReference type="ARBA" id="ARBA00022989"/>
    </source>
</evidence>
<evidence type="ECO:0000256" key="2">
    <source>
        <dbReference type="ARBA" id="ARBA00022692"/>
    </source>
</evidence>
<feature type="transmembrane region" description="Helical" evidence="6">
    <location>
        <begin position="364"/>
        <end position="389"/>
    </location>
</feature>
<dbReference type="Proteomes" id="UP000037460">
    <property type="component" value="Unassembled WGS sequence"/>
</dbReference>
<feature type="transmembrane region" description="Helical" evidence="6">
    <location>
        <begin position="603"/>
        <end position="626"/>
    </location>
</feature>
<evidence type="ECO:0000256" key="4">
    <source>
        <dbReference type="ARBA" id="ARBA00023136"/>
    </source>
</evidence>
<feature type="transmembrane region" description="Helical" evidence="6">
    <location>
        <begin position="320"/>
        <end position="352"/>
    </location>
</feature>
<dbReference type="PANTHER" id="PTHR12308:SF73">
    <property type="entry name" value="ANOCTAMIN"/>
    <property type="match status" value="1"/>
</dbReference>
<protein>
    <submittedName>
        <fullName evidence="8">Anoctamin-like protein</fullName>
    </submittedName>
</protein>
<evidence type="ECO:0000256" key="1">
    <source>
        <dbReference type="ARBA" id="ARBA00004141"/>
    </source>
</evidence>